<name>A0A090ILI9_9GAMM</name>
<dbReference type="STRING" id="80852.AWOD_I_1569"/>
<evidence type="ECO:0000256" key="1">
    <source>
        <dbReference type="SAM" id="Phobius"/>
    </source>
</evidence>
<dbReference type="GeneID" id="28541127"/>
<dbReference type="EMBL" id="LN554846">
    <property type="protein sequence ID" value="CED71641.1"/>
    <property type="molecule type" value="Genomic_DNA"/>
</dbReference>
<organism evidence="2 3">
    <name type="scientific">Aliivibrio wodanis</name>
    <dbReference type="NCBI Taxonomy" id="80852"/>
    <lineage>
        <taxon>Bacteria</taxon>
        <taxon>Pseudomonadati</taxon>
        <taxon>Pseudomonadota</taxon>
        <taxon>Gammaproteobacteria</taxon>
        <taxon>Vibrionales</taxon>
        <taxon>Vibrionaceae</taxon>
        <taxon>Aliivibrio</taxon>
    </lineage>
</organism>
<evidence type="ECO:0000313" key="2">
    <source>
        <dbReference type="EMBL" id="CED71641.1"/>
    </source>
</evidence>
<keyword evidence="1" id="KW-0472">Membrane</keyword>
<dbReference type="AlphaFoldDB" id="A0A090ILI9"/>
<feature type="transmembrane region" description="Helical" evidence="1">
    <location>
        <begin position="105"/>
        <end position="124"/>
    </location>
</feature>
<sequence>MTKTNKLLLIFSLSMILMGASKIVAYHFKYGLVNIVYAVYVFAGLSFCVMLYLKLKMANWLLFIFFLLQVVVIYNPGYRYDLTTGLAFKFTYWTSSIDTPVNERFGFAFNFLSIFLMGLSVAGLDRTKESKSPNNDKVNDNN</sequence>
<feature type="transmembrane region" description="Helical" evidence="1">
    <location>
        <begin position="35"/>
        <end position="53"/>
    </location>
</feature>
<dbReference type="KEGG" id="awd:AWOD_I_1569"/>
<dbReference type="Proteomes" id="UP000032427">
    <property type="component" value="Chromosome 1"/>
</dbReference>
<reference evidence="3" key="1">
    <citation type="submission" date="2014-09" db="EMBL/GenBank/DDBJ databases">
        <authorList>
            <person name="Hjerde E."/>
        </authorList>
    </citation>
    <scope>NUCLEOTIDE SEQUENCE [LARGE SCALE GENOMIC DNA]</scope>
    <source>
        <strain evidence="3">06/09/139</strain>
    </source>
</reference>
<proteinExistence type="predicted"/>
<dbReference type="HOGENOM" id="CLU_1811719_0_0_6"/>
<gene>
    <name evidence="2" type="ORF">AWOD_I_1569</name>
</gene>
<protein>
    <submittedName>
        <fullName evidence="2">Membrane protein</fullName>
    </submittedName>
</protein>
<feature type="transmembrane region" description="Helical" evidence="1">
    <location>
        <begin position="60"/>
        <end position="78"/>
    </location>
</feature>
<keyword evidence="3" id="KW-1185">Reference proteome</keyword>
<keyword evidence="1" id="KW-0812">Transmembrane</keyword>
<keyword evidence="1" id="KW-1133">Transmembrane helix</keyword>
<evidence type="ECO:0000313" key="3">
    <source>
        <dbReference type="Proteomes" id="UP000032427"/>
    </source>
</evidence>
<dbReference type="OrthoDB" id="5923373at2"/>
<accession>A0A090ILI9</accession>
<dbReference type="PATRIC" id="fig|80852.17.peg.1616"/>